<dbReference type="AlphaFoldDB" id="A0A975Y595"/>
<dbReference type="SUPFAM" id="SSF52799">
    <property type="entry name" value="(Phosphotyrosine protein) phosphatases II"/>
    <property type="match status" value="1"/>
</dbReference>
<dbReference type="Proteomes" id="UP000683511">
    <property type="component" value="Chromosome"/>
</dbReference>
<name>A0A975Y595_9NOST</name>
<keyword evidence="2" id="KW-1185">Reference proteome</keyword>
<accession>A0A975Y595</accession>
<evidence type="ECO:0008006" key="3">
    <source>
        <dbReference type="Google" id="ProtNLM"/>
    </source>
</evidence>
<organism evidence="1 2">
    <name type="scientific">Richelia sinica FACHB-800</name>
    <dbReference type="NCBI Taxonomy" id="1357546"/>
    <lineage>
        <taxon>Bacteria</taxon>
        <taxon>Bacillati</taxon>
        <taxon>Cyanobacteriota</taxon>
        <taxon>Cyanophyceae</taxon>
        <taxon>Nostocales</taxon>
        <taxon>Nostocaceae</taxon>
        <taxon>Richelia</taxon>
    </lineage>
</organism>
<dbReference type="KEGG" id="rsin:B6N60_02686"/>
<sequence>MDILMKINQDLAITGQIDSEQLQQILDKGYKSILNLRFGDEIGIWEHEQEKIELLGINYVNFPTKIEELNQQSALEVFNIINKLPKPVVIHCDNSLRSATLVLLYIATKQGIEFEQARQHGIKLGLI</sequence>
<evidence type="ECO:0000313" key="2">
    <source>
        <dbReference type="Proteomes" id="UP000683511"/>
    </source>
</evidence>
<dbReference type="Gene3D" id="3.90.190.10">
    <property type="entry name" value="Protein tyrosine phosphatase superfamily"/>
    <property type="match status" value="1"/>
</dbReference>
<dbReference type="EMBL" id="CP021056">
    <property type="protein sequence ID" value="QXE23984.1"/>
    <property type="molecule type" value="Genomic_DNA"/>
</dbReference>
<proteinExistence type="predicted"/>
<gene>
    <name evidence="1" type="ORF">B6N60_02686</name>
</gene>
<dbReference type="InterPro" id="IPR029021">
    <property type="entry name" value="Prot-tyrosine_phosphatase-like"/>
</dbReference>
<evidence type="ECO:0000313" key="1">
    <source>
        <dbReference type="EMBL" id="QXE23984.1"/>
    </source>
</evidence>
<dbReference type="RefSeq" id="WP_190606115.1">
    <property type="nucleotide sequence ID" value="NZ_CP021056.1"/>
</dbReference>
<protein>
    <recommendedName>
        <fullName evidence="3">Beta-lactamase hydrolase-family protein</fullName>
    </recommendedName>
</protein>
<reference evidence="1" key="1">
    <citation type="submission" date="2017-04" db="EMBL/GenBank/DDBJ databases">
        <title>Genome deletions in a multicellular cyanobacterial endosymbiont for morphological adaptation in marine diatoms.</title>
        <authorList>
            <person name="Wang Y."/>
            <person name="Gao H."/>
            <person name="Li R."/>
            <person name="Xu X."/>
        </authorList>
    </citation>
    <scope>NUCLEOTIDE SEQUENCE</scope>
    <source>
        <strain evidence="1">FACHB 800</strain>
    </source>
</reference>